<evidence type="ECO:0000256" key="2">
    <source>
        <dbReference type="SAM" id="SignalP"/>
    </source>
</evidence>
<dbReference type="RefSeq" id="WP_271923399.1">
    <property type="nucleotide sequence ID" value="NZ_JAQNDO010000001.1"/>
</dbReference>
<dbReference type="Proteomes" id="UP001221411">
    <property type="component" value="Unassembled WGS sequence"/>
</dbReference>
<reference evidence="3 4" key="1">
    <citation type="submission" date="2022-11" db="EMBL/GenBank/DDBJ databases">
        <title>Minimal conservation of predation-associated metabolite biosynthetic gene clusters underscores biosynthetic potential of Myxococcota including descriptions for ten novel species: Archangium lansinium sp. nov., Myxococcus landrumus sp. nov., Nannocystis bai.</title>
        <authorList>
            <person name="Ahearne A."/>
            <person name="Stevens C."/>
            <person name="Dowd S."/>
        </authorList>
    </citation>
    <scope>NUCLEOTIDE SEQUENCE [LARGE SCALE GENOMIC DNA]</scope>
    <source>
        <strain evidence="3 4">RJM3</strain>
    </source>
</reference>
<name>A0ABT5EUZ6_9BACT</name>
<feature type="signal peptide" evidence="2">
    <location>
        <begin position="1"/>
        <end position="20"/>
    </location>
</feature>
<feature type="region of interest" description="Disordered" evidence="1">
    <location>
        <begin position="152"/>
        <end position="211"/>
    </location>
</feature>
<comment type="caution">
    <text evidence="3">The sequence shown here is derived from an EMBL/GenBank/DDBJ whole genome shotgun (WGS) entry which is preliminary data.</text>
</comment>
<evidence type="ECO:0000313" key="4">
    <source>
        <dbReference type="Proteomes" id="UP001221411"/>
    </source>
</evidence>
<evidence type="ECO:0000256" key="1">
    <source>
        <dbReference type="SAM" id="MobiDB-lite"/>
    </source>
</evidence>
<evidence type="ECO:0008006" key="5">
    <source>
        <dbReference type="Google" id="ProtNLM"/>
    </source>
</evidence>
<accession>A0ABT5EUZ6</accession>
<keyword evidence="4" id="KW-1185">Reference proteome</keyword>
<keyword evidence="2" id="KW-0732">Signal</keyword>
<sequence>MASKHLSATLLRLVVPFAGALSFASVGCVDNTAGDMALAEVQKLRMEARATEARLAAIEGRQMYAGQQLSYLAGVIGEVGREAAARAESVSRKQDEVAQNIERIERAAVVERERARVVAESPQTIAARAQAMIDAGQIKATVKNGRTKLEAVEGPAPASPPVPSPVSASPQARSADLEDPWAAQRKPTAPTAPASPPVKATGRRMSDDLGF</sequence>
<evidence type="ECO:0000313" key="3">
    <source>
        <dbReference type="EMBL" id="MDC0745654.1"/>
    </source>
</evidence>
<proteinExistence type="predicted"/>
<feature type="compositionally biased region" description="Low complexity" evidence="1">
    <location>
        <begin position="187"/>
        <end position="200"/>
    </location>
</feature>
<gene>
    <name evidence="3" type="ORF">POL67_30260</name>
</gene>
<feature type="chain" id="PRO_5045879480" description="DUF4398 domain-containing protein" evidence="2">
    <location>
        <begin position="21"/>
        <end position="211"/>
    </location>
</feature>
<dbReference type="PROSITE" id="PS51257">
    <property type="entry name" value="PROKAR_LIPOPROTEIN"/>
    <property type="match status" value="1"/>
</dbReference>
<organism evidence="3 4">
    <name type="scientific">Polyangium mundeleinium</name>
    <dbReference type="NCBI Taxonomy" id="2995306"/>
    <lineage>
        <taxon>Bacteria</taxon>
        <taxon>Pseudomonadati</taxon>
        <taxon>Myxococcota</taxon>
        <taxon>Polyangia</taxon>
        <taxon>Polyangiales</taxon>
        <taxon>Polyangiaceae</taxon>
        <taxon>Polyangium</taxon>
    </lineage>
</organism>
<protein>
    <recommendedName>
        <fullName evidence="5">DUF4398 domain-containing protein</fullName>
    </recommendedName>
</protein>
<dbReference type="EMBL" id="JAQNDO010000001">
    <property type="protein sequence ID" value="MDC0745654.1"/>
    <property type="molecule type" value="Genomic_DNA"/>
</dbReference>
<feature type="compositionally biased region" description="Low complexity" evidence="1">
    <location>
        <begin position="165"/>
        <end position="174"/>
    </location>
</feature>